<keyword evidence="2" id="KW-1133">Transmembrane helix</keyword>
<dbReference type="EMBL" id="JBICCN010000427">
    <property type="protein sequence ID" value="KAL3069736.1"/>
    <property type="molecule type" value="Genomic_DNA"/>
</dbReference>
<accession>A0ABD2HT94</accession>
<gene>
    <name evidence="3" type="ORF">niasHS_015970</name>
</gene>
<organism evidence="3 4">
    <name type="scientific">Heterodera schachtii</name>
    <name type="common">Sugarbeet cyst nematode worm</name>
    <name type="synonym">Tylenchus schachtii</name>
    <dbReference type="NCBI Taxonomy" id="97005"/>
    <lineage>
        <taxon>Eukaryota</taxon>
        <taxon>Metazoa</taxon>
        <taxon>Ecdysozoa</taxon>
        <taxon>Nematoda</taxon>
        <taxon>Chromadorea</taxon>
        <taxon>Rhabditida</taxon>
        <taxon>Tylenchina</taxon>
        <taxon>Tylenchomorpha</taxon>
        <taxon>Tylenchoidea</taxon>
        <taxon>Heteroderidae</taxon>
        <taxon>Heteroderinae</taxon>
        <taxon>Heterodera</taxon>
    </lineage>
</organism>
<proteinExistence type="predicted"/>
<dbReference type="Proteomes" id="UP001620645">
    <property type="component" value="Unassembled WGS sequence"/>
</dbReference>
<feature type="region of interest" description="Disordered" evidence="1">
    <location>
        <begin position="73"/>
        <end position="119"/>
    </location>
</feature>
<feature type="compositionally biased region" description="Low complexity" evidence="1">
    <location>
        <begin position="73"/>
        <end position="83"/>
    </location>
</feature>
<feature type="compositionally biased region" description="Basic and acidic residues" evidence="1">
    <location>
        <begin position="108"/>
        <end position="119"/>
    </location>
</feature>
<sequence>MPSANLSDHSPLSKSGRGLAHHKLGPGVAALHSSAFQEMDEYAPYRIVFLLLFIVSSVALWASYKIICESDGASEEGTAGGAAYRPLSQPTDGDAWTADFGEEDDESLCSHDTEDFLGK</sequence>
<evidence type="ECO:0000313" key="3">
    <source>
        <dbReference type="EMBL" id="KAL3069736.1"/>
    </source>
</evidence>
<name>A0ABD2HT94_HETSC</name>
<keyword evidence="2" id="KW-0472">Membrane</keyword>
<evidence type="ECO:0000256" key="1">
    <source>
        <dbReference type="SAM" id="MobiDB-lite"/>
    </source>
</evidence>
<reference evidence="3 4" key="1">
    <citation type="submission" date="2024-10" db="EMBL/GenBank/DDBJ databases">
        <authorList>
            <person name="Kim D."/>
        </authorList>
    </citation>
    <scope>NUCLEOTIDE SEQUENCE [LARGE SCALE GENOMIC DNA]</scope>
    <source>
        <strain evidence="3">Taebaek</strain>
    </source>
</reference>
<dbReference type="AlphaFoldDB" id="A0ABD2HT94"/>
<evidence type="ECO:0000313" key="4">
    <source>
        <dbReference type="Proteomes" id="UP001620645"/>
    </source>
</evidence>
<keyword evidence="2" id="KW-0812">Transmembrane</keyword>
<protein>
    <submittedName>
        <fullName evidence="3">Uncharacterized protein</fullName>
    </submittedName>
</protein>
<evidence type="ECO:0000256" key="2">
    <source>
        <dbReference type="SAM" id="Phobius"/>
    </source>
</evidence>
<keyword evidence="4" id="KW-1185">Reference proteome</keyword>
<comment type="caution">
    <text evidence="3">The sequence shown here is derived from an EMBL/GenBank/DDBJ whole genome shotgun (WGS) entry which is preliminary data.</text>
</comment>
<feature type="transmembrane region" description="Helical" evidence="2">
    <location>
        <begin position="43"/>
        <end position="64"/>
    </location>
</feature>